<dbReference type="AlphaFoldDB" id="A0A7G2ER23"/>
<dbReference type="InterPro" id="IPR025312">
    <property type="entry name" value="DUF4216"/>
</dbReference>
<dbReference type="Pfam" id="PF03004">
    <property type="entry name" value="Transposase_24"/>
    <property type="match status" value="1"/>
</dbReference>
<accession>A0A7G2ER23</accession>
<gene>
    <name evidence="4" type="ORF">AT9943_LOCUS12561</name>
</gene>
<feature type="domain" description="DUF4216" evidence="3">
    <location>
        <begin position="276"/>
        <end position="327"/>
    </location>
</feature>
<dbReference type="EMBL" id="LR881468">
    <property type="protein sequence ID" value="CAD5324679.1"/>
    <property type="molecule type" value="Genomic_DNA"/>
</dbReference>
<evidence type="ECO:0000313" key="5">
    <source>
        <dbReference type="Proteomes" id="UP000516314"/>
    </source>
</evidence>
<feature type="region of interest" description="Disordered" evidence="2">
    <location>
        <begin position="335"/>
        <end position="392"/>
    </location>
</feature>
<evidence type="ECO:0000256" key="2">
    <source>
        <dbReference type="SAM" id="MobiDB-lite"/>
    </source>
</evidence>
<evidence type="ECO:0000256" key="1">
    <source>
        <dbReference type="SAM" id="Coils"/>
    </source>
</evidence>
<feature type="compositionally biased region" description="Low complexity" evidence="2">
    <location>
        <begin position="738"/>
        <end position="755"/>
    </location>
</feature>
<evidence type="ECO:0000259" key="3">
    <source>
        <dbReference type="Pfam" id="PF13952"/>
    </source>
</evidence>
<feature type="coiled-coil region" evidence="1">
    <location>
        <begin position="659"/>
        <end position="686"/>
    </location>
</feature>
<proteinExistence type="predicted"/>
<feature type="compositionally biased region" description="Polar residues" evidence="2">
    <location>
        <begin position="381"/>
        <end position="392"/>
    </location>
</feature>
<organism evidence="4 5">
    <name type="scientific">Arabidopsis thaliana</name>
    <name type="common">Mouse-ear cress</name>
    <dbReference type="NCBI Taxonomy" id="3702"/>
    <lineage>
        <taxon>Eukaryota</taxon>
        <taxon>Viridiplantae</taxon>
        <taxon>Streptophyta</taxon>
        <taxon>Embryophyta</taxon>
        <taxon>Tracheophyta</taxon>
        <taxon>Spermatophyta</taxon>
        <taxon>Magnoliopsida</taxon>
        <taxon>eudicotyledons</taxon>
        <taxon>Gunneridae</taxon>
        <taxon>Pentapetalae</taxon>
        <taxon>rosids</taxon>
        <taxon>malvids</taxon>
        <taxon>Brassicales</taxon>
        <taxon>Brassicaceae</taxon>
        <taxon>Camelineae</taxon>
        <taxon>Arabidopsis</taxon>
    </lineage>
</organism>
<dbReference type="PANTHER" id="PTHR48258:SF4">
    <property type="entry name" value="DUF4216 DOMAIN-CONTAINING PROTEIN"/>
    <property type="match status" value="1"/>
</dbReference>
<evidence type="ECO:0000313" key="4">
    <source>
        <dbReference type="EMBL" id="CAD5324679.1"/>
    </source>
</evidence>
<dbReference type="Pfam" id="PF13952">
    <property type="entry name" value="DUF4216"/>
    <property type="match status" value="1"/>
</dbReference>
<keyword evidence="1" id="KW-0175">Coiled coil</keyword>
<dbReference type="PANTHER" id="PTHR48258">
    <property type="entry name" value="DUF4218 DOMAIN-CONTAINING PROTEIN-RELATED"/>
    <property type="match status" value="1"/>
</dbReference>
<protein>
    <submittedName>
        <fullName evidence="4">(thale cress) hypothetical protein</fullName>
    </submittedName>
</protein>
<name>A0A7G2ER23_ARATH</name>
<dbReference type="Proteomes" id="UP000516314">
    <property type="component" value="Chromosome 3"/>
</dbReference>
<reference evidence="4 5" key="1">
    <citation type="submission" date="2020-09" db="EMBL/GenBank/DDBJ databases">
        <authorList>
            <person name="Ashkenazy H."/>
        </authorList>
    </citation>
    <scope>NUCLEOTIDE SEQUENCE [LARGE SCALE GENOMIC DNA]</scope>
    <source>
        <strain evidence="5">cv. Cdm-0</strain>
    </source>
</reference>
<sequence>MKHLLRVGFKGNYYVWLNHGETFYDVGESSGTSNFTGEEATWPSNYTTFQVPENMYEYFPYGNVDIEQEMGAPQEKENLMETTNEEPYHDTVFEAFEAAKEPLYDGCPEGISQLYLSSRMLKAKSDYSIVEACVDELAQTFNAVLPTPNKAPASYYETKMQNVQSFRRGKEVRDDPPPWLTGEEILQERINNILGMFEEYTTEQIPRISPKEMEKAKDDYFAEWCKEYINDATESYEFSLWMLDFVQDKKTQNYGVYVRGTTDTDYYGLIDEIMMFQYHGAVGLKAMVFKCRWFDTTIDRRIRKHPSGRTDVAPRRHYEKYGPFILSVAPEYSPRHAMDSNHRHFDRRRPRPSESTPAELNHRRVTPGAVPNGTVHPGATRSPSPASSHANNYSQRTLDALLSASERESQPHLHPRKLNGALWFGIDPSVYKFVRTTWQSNFMGPWKNWSDVPEDRQETWWHTFVETMTSIGDRISKKKGKKKKTKYIGQTDWDFLMEYWDTTPAQKKSKSAANSRMSNPLNKGIHKHCAGPIPFLRIEYDMMVESGLDEPPPFTDLVRKTHTRKDSTFIDSRSESLVLEVEEAAKQVMEEDDSLNGLSQTASSGVVPSSHILNKEYLKRGQSKNGYIYGLGSVQYWDTNRSEKPAVAMSQNLENDLRIYGLEKTNEALKENNEALKEDMLVLKSGVGKVMDELVTTQLALNAIMKSLGVTIITPELVARAATTGLGVHGSAGGRDGSPAPIASPAPTTSPAVSPDVSPVASPTVASTKTQQSPLHAWCASLGI</sequence>
<dbReference type="InterPro" id="IPR004252">
    <property type="entry name" value="Probable_transposase_24"/>
</dbReference>
<feature type="region of interest" description="Disordered" evidence="2">
    <location>
        <begin position="729"/>
        <end position="769"/>
    </location>
</feature>